<evidence type="ECO:0000313" key="2">
    <source>
        <dbReference type="Proteomes" id="UP000327013"/>
    </source>
</evidence>
<reference evidence="1 2" key="1">
    <citation type="submission" date="2019-06" db="EMBL/GenBank/DDBJ databases">
        <title>A chromosomal-level reference genome of Carpinus fangiana (Coryloideae, Betulaceae).</title>
        <authorList>
            <person name="Yang X."/>
            <person name="Wang Z."/>
            <person name="Zhang L."/>
            <person name="Hao G."/>
            <person name="Liu J."/>
            <person name="Yang Y."/>
        </authorList>
    </citation>
    <scope>NUCLEOTIDE SEQUENCE [LARGE SCALE GENOMIC DNA]</scope>
    <source>
        <strain evidence="1">Cfa_2016G</strain>
        <tissue evidence="1">Leaf</tissue>
    </source>
</reference>
<comment type="caution">
    <text evidence="1">The sequence shown here is derived from an EMBL/GenBank/DDBJ whole genome shotgun (WGS) entry which is preliminary data.</text>
</comment>
<proteinExistence type="predicted"/>
<protein>
    <submittedName>
        <fullName evidence="1">Uncharacterized protein</fullName>
    </submittedName>
</protein>
<dbReference type="AlphaFoldDB" id="A0A5N6KPP8"/>
<sequence length="53" mass="5593">MVVSPHRRCGAHWIGQARQMTLRSATADDTALAGVVHAPSPTAGQTSPPQKED</sequence>
<dbReference type="Proteomes" id="UP000327013">
    <property type="component" value="Unassembled WGS sequence"/>
</dbReference>
<keyword evidence="2" id="KW-1185">Reference proteome</keyword>
<accession>A0A5N6KPP8</accession>
<evidence type="ECO:0000313" key="1">
    <source>
        <dbReference type="EMBL" id="KAB8337045.1"/>
    </source>
</evidence>
<name>A0A5N6KPP8_9ROSI</name>
<dbReference type="EMBL" id="VIBQ01000009">
    <property type="protein sequence ID" value="KAB8337045.1"/>
    <property type="molecule type" value="Genomic_DNA"/>
</dbReference>
<gene>
    <name evidence="1" type="ORF">FH972_021349</name>
</gene>
<organism evidence="1 2">
    <name type="scientific">Carpinus fangiana</name>
    <dbReference type="NCBI Taxonomy" id="176857"/>
    <lineage>
        <taxon>Eukaryota</taxon>
        <taxon>Viridiplantae</taxon>
        <taxon>Streptophyta</taxon>
        <taxon>Embryophyta</taxon>
        <taxon>Tracheophyta</taxon>
        <taxon>Spermatophyta</taxon>
        <taxon>Magnoliopsida</taxon>
        <taxon>eudicotyledons</taxon>
        <taxon>Gunneridae</taxon>
        <taxon>Pentapetalae</taxon>
        <taxon>rosids</taxon>
        <taxon>fabids</taxon>
        <taxon>Fagales</taxon>
        <taxon>Betulaceae</taxon>
        <taxon>Carpinus</taxon>
    </lineage>
</organism>